<evidence type="ECO:0000256" key="3">
    <source>
        <dbReference type="ARBA" id="ARBA00022741"/>
    </source>
</evidence>
<dbReference type="Gene3D" id="3.80.10.10">
    <property type="entry name" value="Ribonuclease Inhibitor"/>
    <property type="match status" value="2"/>
</dbReference>
<sequence length="587" mass="66935">MGPQDNFQNLQQALLMAQAVFEEAEDQQVTNKAVKAWLLKLKTAAYDAEDLLDKFAARLKKSDAQEHTFLASLMQKRLHWKQMRSEVMDKLKPLLRGGMDGNKIIITTSNEKVALTTSSPTYPYHLKGLDEDDCWQLFKHQAFPQGEERYEIKKEKLIQMWMAEGLILSDGTRKPLEKIGEEHFQDLMWMSFFQDSGDFDNGDISGYRMHNIIHDLAQSVAGNESIILEKGLPSGSLAQTRHASVICDFKSPEIPQALCEAKHLRTLVLFPGGDTTEFLNQYFKSCPSLRVLDMNRSGLHLVRSIRNFLYLRYLDLSYTLIRFLPYGTVEQLPFLQTLNLCGCYNLKELPLIAKMMSLRHLNISGCESLTAMSPFFAALYKKYGRSLSTTAQHEKFINSTFQPGSSNQLQTLPTIMNANLMEKDCLDSLGLYWREKHDSSILKLMQEDLKPTFFKQEQQQSAGSSEQHQPDANAAEEVVKGLQTHQNLKILVVEGYPGKRFPHWTLPNLTKVDLRDCLNCNCLPVLGNLLFLKTLFLHGMPSLKHIGTEFYGKDTRQLFPSLEELVLSDFLNLQEWLGPDGKDSFLS</sequence>
<dbReference type="PANTHER" id="PTHR36766:SF63">
    <property type="entry name" value="NB-ARC DOMAIN-CONTAINING PROTEIN"/>
    <property type="match status" value="1"/>
</dbReference>
<evidence type="ECO:0000313" key="11">
    <source>
        <dbReference type="EMBL" id="KAF2320701.1"/>
    </source>
</evidence>
<keyword evidence="2" id="KW-0677">Repeat</keyword>
<gene>
    <name evidence="11" type="ORF">GH714_030227</name>
</gene>
<dbReference type="Proteomes" id="UP000467840">
    <property type="component" value="Chromosome 10"/>
</dbReference>
<evidence type="ECO:0000256" key="6">
    <source>
        <dbReference type="SAM" id="MobiDB-lite"/>
    </source>
</evidence>
<evidence type="ECO:0000256" key="2">
    <source>
        <dbReference type="ARBA" id="ARBA00022737"/>
    </source>
</evidence>
<dbReference type="GO" id="GO:0005524">
    <property type="term" value="F:ATP binding"/>
    <property type="evidence" value="ECO:0007669"/>
    <property type="project" value="UniProtKB-KW"/>
</dbReference>
<dbReference type="AlphaFoldDB" id="A0A6A6N3K1"/>
<dbReference type="Gene3D" id="1.20.5.4130">
    <property type="match status" value="1"/>
</dbReference>
<dbReference type="GO" id="GO:0043531">
    <property type="term" value="F:ADP binding"/>
    <property type="evidence" value="ECO:0007669"/>
    <property type="project" value="InterPro"/>
</dbReference>
<dbReference type="InterPro" id="IPR027417">
    <property type="entry name" value="P-loop_NTPase"/>
</dbReference>
<dbReference type="Pfam" id="PF18052">
    <property type="entry name" value="Rx_N"/>
    <property type="match status" value="1"/>
</dbReference>
<dbReference type="InterPro" id="IPR058922">
    <property type="entry name" value="WHD_DRP"/>
</dbReference>
<feature type="domain" description="Disease resistance protein winged helix" evidence="9">
    <location>
        <begin position="148"/>
        <end position="217"/>
    </location>
</feature>
<evidence type="ECO:0000259" key="9">
    <source>
        <dbReference type="Pfam" id="PF23559"/>
    </source>
</evidence>
<feature type="domain" description="Disease resistance N-terminal" evidence="8">
    <location>
        <begin position="4"/>
        <end position="64"/>
    </location>
</feature>
<protein>
    <recommendedName>
        <fullName evidence="13">Rx N-terminal domain-containing protein</fullName>
    </recommendedName>
</protein>
<feature type="region of interest" description="Disordered" evidence="6">
    <location>
        <begin position="455"/>
        <end position="475"/>
    </location>
</feature>
<dbReference type="Pfam" id="PF25019">
    <property type="entry name" value="LRR_R13L1-DRL21"/>
    <property type="match status" value="1"/>
</dbReference>
<dbReference type="InterPro" id="IPR032675">
    <property type="entry name" value="LRR_dom_sf"/>
</dbReference>
<evidence type="ECO:0000259" key="8">
    <source>
        <dbReference type="Pfam" id="PF18052"/>
    </source>
</evidence>
<dbReference type="Pfam" id="PF23559">
    <property type="entry name" value="WHD_DRP"/>
    <property type="match status" value="1"/>
</dbReference>
<dbReference type="InterPro" id="IPR002182">
    <property type="entry name" value="NB-ARC"/>
</dbReference>
<feature type="domain" description="NB-ARC" evidence="7">
    <location>
        <begin position="86"/>
        <end position="145"/>
    </location>
</feature>
<comment type="caution">
    <text evidence="11">The sequence shown here is derived from an EMBL/GenBank/DDBJ whole genome shotgun (WGS) entry which is preliminary data.</text>
</comment>
<keyword evidence="5" id="KW-0067">ATP-binding</keyword>
<dbReference type="GO" id="GO:0051707">
    <property type="term" value="P:response to other organism"/>
    <property type="evidence" value="ECO:0007669"/>
    <property type="project" value="UniProtKB-ARBA"/>
</dbReference>
<dbReference type="SUPFAM" id="SSF52540">
    <property type="entry name" value="P-loop containing nucleoside triphosphate hydrolases"/>
    <property type="match status" value="1"/>
</dbReference>
<accession>A0A6A6N3K1</accession>
<name>A0A6A6N3K1_HEVBR</name>
<feature type="compositionally biased region" description="Low complexity" evidence="6">
    <location>
        <begin position="456"/>
        <end position="467"/>
    </location>
</feature>
<dbReference type="SUPFAM" id="SSF52058">
    <property type="entry name" value="L domain-like"/>
    <property type="match status" value="1"/>
</dbReference>
<reference evidence="11 12" key="1">
    <citation type="journal article" date="2020" name="Mol. Plant">
        <title>The Chromosome-Based Rubber Tree Genome Provides New Insights into Spurge Genome Evolution and Rubber Biosynthesis.</title>
        <authorList>
            <person name="Liu J."/>
            <person name="Shi C."/>
            <person name="Shi C.C."/>
            <person name="Li W."/>
            <person name="Zhang Q.J."/>
            <person name="Zhang Y."/>
            <person name="Li K."/>
            <person name="Lu H.F."/>
            <person name="Shi C."/>
            <person name="Zhu S.T."/>
            <person name="Xiao Z.Y."/>
            <person name="Nan H."/>
            <person name="Yue Y."/>
            <person name="Zhu X.G."/>
            <person name="Wu Y."/>
            <person name="Hong X.N."/>
            <person name="Fan G.Y."/>
            <person name="Tong Y."/>
            <person name="Zhang D."/>
            <person name="Mao C.L."/>
            <person name="Liu Y.L."/>
            <person name="Hao S.J."/>
            <person name="Liu W.Q."/>
            <person name="Lv M.Q."/>
            <person name="Zhang H.B."/>
            <person name="Liu Y."/>
            <person name="Hu-Tang G.R."/>
            <person name="Wang J.P."/>
            <person name="Wang J.H."/>
            <person name="Sun Y.H."/>
            <person name="Ni S.B."/>
            <person name="Chen W.B."/>
            <person name="Zhang X.C."/>
            <person name="Jiao Y.N."/>
            <person name="Eichler E.E."/>
            <person name="Li G.H."/>
            <person name="Liu X."/>
            <person name="Gao L.Z."/>
        </authorList>
    </citation>
    <scope>NUCLEOTIDE SEQUENCE [LARGE SCALE GENOMIC DNA]</scope>
    <source>
        <strain evidence="12">cv. GT1</strain>
        <tissue evidence="11">Leaf</tissue>
    </source>
</reference>
<feature type="domain" description="R13L1/DRL21-like LRR repeat region" evidence="10">
    <location>
        <begin position="414"/>
        <end position="540"/>
    </location>
</feature>
<organism evidence="11 12">
    <name type="scientific">Hevea brasiliensis</name>
    <name type="common">Para rubber tree</name>
    <name type="synonym">Siphonia brasiliensis</name>
    <dbReference type="NCBI Taxonomy" id="3981"/>
    <lineage>
        <taxon>Eukaryota</taxon>
        <taxon>Viridiplantae</taxon>
        <taxon>Streptophyta</taxon>
        <taxon>Embryophyta</taxon>
        <taxon>Tracheophyta</taxon>
        <taxon>Spermatophyta</taxon>
        <taxon>Magnoliopsida</taxon>
        <taxon>eudicotyledons</taxon>
        <taxon>Gunneridae</taxon>
        <taxon>Pentapetalae</taxon>
        <taxon>rosids</taxon>
        <taxon>fabids</taxon>
        <taxon>Malpighiales</taxon>
        <taxon>Euphorbiaceae</taxon>
        <taxon>Crotonoideae</taxon>
        <taxon>Micrandreae</taxon>
        <taxon>Hevea</taxon>
    </lineage>
</organism>
<dbReference type="InterPro" id="IPR041118">
    <property type="entry name" value="Rx_N"/>
</dbReference>
<dbReference type="InterPro" id="IPR056789">
    <property type="entry name" value="LRR_R13L1-DRL21"/>
</dbReference>
<keyword evidence="4" id="KW-0611">Plant defense</keyword>
<keyword evidence="1" id="KW-0433">Leucine-rich repeat</keyword>
<keyword evidence="12" id="KW-1185">Reference proteome</keyword>
<evidence type="ECO:0000313" key="12">
    <source>
        <dbReference type="Proteomes" id="UP000467840"/>
    </source>
</evidence>
<evidence type="ECO:0008006" key="13">
    <source>
        <dbReference type="Google" id="ProtNLM"/>
    </source>
</evidence>
<evidence type="ECO:0000259" key="7">
    <source>
        <dbReference type="Pfam" id="PF00931"/>
    </source>
</evidence>
<evidence type="ECO:0000259" key="10">
    <source>
        <dbReference type="Pfam" id="PF25019"/>
    </source>
</evidence>
<keyword evidence="3" id="KW-0547">Nucleotide-binding</keyword>
<dbReference type="PANTHER" id="PTHR36766">
    <property type="entry name" value="PLANT BROAD-SPECTRUM MILDEW RESISTANCE PROTEIN RPW8"/>
    <property type="match status" value="1"/>
</dbReference>
<dbReference type="GO" id="GO:0006952">
    <property type="term" value="P:defense response"/>
    <property type="evidence" value="ECO:0007669"/>
    <property type="project" value="UniProtKB-KW"/>
</dbReference>
<dbReference type="Pfam" id="PF00931">
    <property type="entry name" value="NB-ARC"/>
    <property type="match status" value="1"/>
</dbReference>
<proteinExistence type="predicted"/>
<evidence type="ECO:0000256" key="4">
    <source>
        <dbReference type="ARBA" id="ARBA00022821"/>
    </source>
</evidence>
<dbReference type="EMBL" id="JAAGAX010000003">
    <property type="protein sequence ID" value="KAF2320701.1"/>
    <property type="molecule type" value="Genomic_DNA"/>
</dbReference>
<evidence type="ECO:0000256" key="5">
    <source>
        <dbReference type="ARBA" id="ARBA00022840"/>
    </source>
</evidence>
<evidence type="ECO:0000256" key="1">
    <source>
        <dbReference type="ARBA" id="ARBA00022614"/>
    </source>
</evidence>